<accession>A0A1F6YWJ2</accession>
<dbReference type="EMBL" id="MFWE01000003">
    <property type="protein sequence ID" value="OGJ10713.1"/>
    <property type="molecule type" value="Genomic_DNA"/>
</dbReference>
<proteinExistence type="predicted"/>
<gene>
    <name evidence="1" type="ORF">A2456_02675</name>
</gene>
<dbReference type="Proteomes" id="UP000178975">
    <property type="component" value="Unassembled WGS sequence"/>
</dbReference>
<evidence type="ECO:0000313" key="2">
    <source>
        <dbReference type="Proteomes" id="UP000178975"/>
    </source>
</evidence>
<dbReference type="AlphaFoldDB" id="A0A1F6YWJ2"/>
<comment type="caution">
    <text evidence="1">The sequence shown here is derived from an EMBL/GenBank/DDBJ whole genome shotgun (WGS) entry which is preliminary data.</text>
</comment>
<name>A0A1F6YWJ2_9BACT</name>
<sequence length="556" mass="65097">MKTEAEIKNCKNCKEKFIIEEDDFGFYEKIQVPMPGKCPECRQQLRTLFRNFKTLYKRPSSMSGKMIISAYNPNAPFPVYDITEWWSDNWDAISYGINLDLKKSFFTQISELFNKVPHLAIWSVRSENCQYSNQIDNSRNCYLIFGGLNDEDCDYGHIVWNSRDSLDNLYLFKSESCYECIDCLGSTKLFYSQECEACVDGIGLFDCRNCLNCIGCVGQVNKSYYIFNKPVTKEEYKEFLIKHPLNEKSTLEYILEEQNTLRKKLPQRSFFGSHNNNVSGNHIYNGHNIHNSFDIKSGENSRFCFTVREAIDSYDISFTGNLSECYQCLTILGSNKVISSQTIVDSHDVFYSEACFNCNNIFGCYGLRKKSYCILNKQYSKEEYEKLAPQIIKNMKKNGDWGNFFPIWMSPFAYNESIVNEYMPLSKEKALAQGFKWKDNIPSTTGQENYIYKELPNNPDEYSDEKLLPKILKCELCAKNYRFISREIAFYKRMKLALPAKCFNCRHEKRMGKRNPRNLWEINCAKCGTETLTSYKPEDQKIYKIYCEKCYQQEVY</sequence>
<protein>
    <recommendedName>
        <fullName evidence="3">Zinc-binding domain-containing protein</fullName>
    </recommendedName>
</protein>
<evidence type="ECO:0000313" key="1">
    <source>
        <dbReference type="EMBL" id="OGJ10713.1"/>
    </source>
</evidence>
<reference evidence="1 2" key="1">
    <citation type="journal article" date="2016" name="Nat. Commun.">
        <title>Thousands of microbial genomes shed light on interconnected biogeochemical processes in an aquifer system.</title>
        <authorList>
            <person name="Anantharaman K."/>
            <person name="Brown C.T."/>
            <person name="Hug L.A."/>
            <person name="Sharon I."/>
            <person name="Castelle C.J."/>
            <person name="Probst A.J."/>
            <person name="Thomas B.C."/>
            <person name="Singh A."/>
            <person name="Wilkins M.J."/>
            <person name="Karaoz U."/>
            <person name="Brodie E.L."/>
            <person name="Williams K.H."/>
            <person name="Hubbard S.S."/>
            <person name="Banfield J.F."/>
        </authorList>
    </citation>
    <scope>NUCLEOTIDE SEQUENCE [LARGE SCALE GENOMIC DNA]</scope>
</reference>
<evidence type="ECO:0008006" key="3">
    <source>
        <dbReference type="Google" id="ProtNLM"/>
    </source>
</evidence>
<organism evidence="1 2">
    <name type="scientific">Candidatus Nomurabacteria bacterium RIFOXYC2_FULL_36_19</name>
    <dbReference type="NCBI Taxonomy" id="1801806"/>
    <lineage>
        <taxon>Bacteria</taxon>
        <taxon>Candidatus Nomuraibacteriota</taxon>
    </lineage>
</organism>